<organism evidence="3 4">
    <name type="scientific">Scyliorhinus torazame</name>
    <name type="common">Cloudy catshark</name>
    <name type="synonym">Catulus torazame</name>
    <dbReference type="NCBI Taxonomy" id="75743"/>
    <lineage>
        <taxon>Eukaryota</taxon>
        <taxon>Metazoa</taxon>
        <taxon>Chordata</taxon>
        <taxon>Craniata</taxon>
        <taxon>Vertebrata</taxon>
        <taxon>Chondrichthyes</taxon>
        <taxon>Elasmobranchii</taxon>
        <taxon>Galeomorphii</taxon>
        <taxon>Galeoidea</taxon>
        <taxon>Carcharhiniformes</taxon>
        <taxon>Scyliorhinidae</taxon>
        <taxon>Scyliorhinus</taxon>
    </lineage>
</organism>
<gene>
    <name evidence="3" type="ORF">scyTo_0025690</name>
</gene>
<feature type="region of interest" description="Disordered" evidence="1">
    <location>
        <begin position="31"/>
        <end position="84"/>
    </location>
</feature>
<proteinExistence type="predicted"/>
<feature type="chain" id="PRO_5019503235" evidence="2">
    <location>
        <begin position="22"/>
        <end position="84"/>
    </location>
</feature>
<feature type="signal peptide" evidence="2">
    <location>
        <begin position="1"/>
        <end position="21"/>
    </location>
</feature>
<name>A0A401QHV4_SCYTO</name>
<keyword evidence="2" id="KW-0732">Signal</keyword>
<evidence type="ECO:0000256" key="2">
    <source>
        <dbReference type="SAM" id="SignalP"/>
    </source>
</evidence>
<comment type="caution">
    <text evidence="3">The sequence shown here is derived from an EMBL/GenBank/DDBJ whole genome shotgun (WGS) entry which is preliminary data.</text>
</comment>
<dbReference type="Proteomes" id="UP000288216">
    <property type="component" value="Unassembled WGS sequence"/>
</dbReference>
<dbReference type="EMBL" id="BFAA01118101">
    <property type="protein sequence ID" value="GCB84969.1"/>
    <property type="molecule type" value="Genomic_DNA"/>
</dbReference>
<evidence type="ECO:0000313" key="3">
    <source>
        <dbReference type="EMBL" id="GCB84969.1"/>
    </source>
</evidence>
<feature type="compositionally biased region" description="Acidic residues" evidence="1">
    <location>
        <begin position="42"/>
        <end position="84"/>
    </location>
</feature>
<sequence>RACSCAVHFFVLCLLFEELDDLMEEEDGRLRRLQRSGANENEYAEYNDEEDTVEEVEDAAEDEEDTNEEEQDTVEGIVEEDAEE</sequence>
<keyword evidence="4" id="KW-1185">Reference proteome</keyword>
<dbReference type="AlphaFoldDB" id="A0A401QHV4"/>
<feature type="non-terminal residue" evidence="3">
    <location>
        <position position="1"/>
    </location>
</feature>
<protein>
    <submittedName>
        <fullName evidence="3">Uncharacterized protein</fullName>
    </submittedName>
</protein>
<reference evidence="3 4" key="1">
    <citation type="journal article" date="2018" name="Nat. Ecol. Evol.">
        <title>Shark genomes provide insights into elasmobranch evolution and the origin of vertebrates.</title>
        <authorList>
            <person name="Hara Y"/>
            <person name="Yamaguchi K"/>
            <person name="Onimaru K"/>
            <person name="Kadota M"/>
            <person name="Koyanagi M"/>
            <person name="Keeley SD"/>
            <person name="Tatsumi K"/>
            <person name="Tanaka K"/>
            <person name="Motone F"/>
            <person name="Kageyama Y"/>
            <person name="Nozu R"/>
            <person name="Adachi N"/>
            <person name="Nishimura O"/>
            <person name="Nakagawa R"/>
            <person name="Tanegashima C"/>
            <person name="Kiyatake I"/>
            <person name="Matsumoto R"/>
            <person name="Murakumo K"/>
            <person name="Nishida K"/>
            <person name="Terakita A"/>
            <person name="Kuratani S"/>
            <person name="Sato K"/>
            <person name="Hyodo S Kuraku.S."/>
        </authorList>
    </citation>
    <scope>NUCLEOTIDE SEQUENCE [LARGE SCALE GENOMIC DNA]</scope>
</reference>
<evidence type="ECO:0000256" key="1">
    <source>
        <dbReference type="SAM" id="MobiDB-lite"/>
    </source>
</evidence>
<evidence type="ECO:0000313" key="4">
    <source>
        <dbReference type="Proteomes" id="UP000288216"/>
    </source>
</evidence>
<accession>A0A401QHV4</accession>